<dbReference type="OMA" id="NTDERWE"/>
<keyword evidence="12" id="KW-0472">Membrane</keyword>
<dbReference type="AlphaFoldDB" id="A0A067QWJ0"/>
<dbReference type="eggNOG" id="ENOG502SC8B">
    <property type="taxonomic scope" value="Eukaryota"/>
</dbReference>
<dbReference type="Proteomes" id="UP000027135">
    <property type="component" value="Unassembled WGS sequence"/>
</dbReference>
<evidence type="ECO:0000256" key="8">
    <source>
        <dbReference type="ARBA" id="ARBA00022792"/>
    </source>
</evidence>
<evidence type="ECO:0000256" key="4">
    <source>
        <dbReference type="ARBA" id="ARBA00016392"/>
    </source>
</evidence>
<evidence type="ECO:0000256" key="7">
    <source>
        <dbReference type="ARBA" id="ARBA00022692"/>
    </source>
</evidence>
<accession>A0A067QWJ0</accession>
<keyword evidence="10" id="KW-1133">Transmembrane helix</keyword>
<comment type="similarity">
    <text evidence="3">Belongs to the complex I NDUFA1 subunit family.</text>
</comment>
<evidence type="ECO:0000256" key="10">
    <source>
        <dbReference type="ARBA" id="ARBA00022989"/>
    </source>
</evidence>
<dbReference type="OrthoDB" id="1920692at2759"/>
<proteinExistence type="inferred from homology"/>
<name>A0A067QWJ0_ZOONE</name>
<dbReference type="STRING" id="136037.A0A067QWJ0"/>
<gene>
    <name evidence="15" type="ORF">L798_12287</name>
</gene>
<evidence type="ECO:0000256" key="14">
    <source>
        <dbReference type="ARBA" id="ARBA00033255"/>
    </source>
</evidence>
<evidence type="ECO:0000256" key="2">
    <source>
        <dbReference type="ARBA" id="ARBA00004298"/>
    </source>
</evidence>
<dbReference type="FunCoup" id="A0A067QWJ0">
    <property type="interactions" value="96"/>
</dbReference>
<dbReference type="PANTHER" id="PTHR17098">
    <property type="entry name" value="NADH-UBIQUINONE OXIDOREDUCTASE MWFE SUBUNIT"/>
    <property type="match status" value="1"/>
</dbReference>
<protein>
    <recommendedName>
        <fullName evidence="4">NADH dehydrogenase [ubiquinone] 1 alpha subcomplex subunit 1</fullName>
    </recommendedName>
    <alternativeName>
        <fullName evidence="14">Complex I-MWFE</fullName>
    </alternativeName>
    <alternativeName>
        <fullName evidence="13">NADH-ubiquinone oxidoreductase MWFE subunit</fullName>
    </alternativeName>
</protein>
<keyword evidence="5" id="KW-0813">Transport</keyword>
<evidence type="ECO:0000313" key="15">
    <source>
        <dbReference type="EMBL" id="KDR13598.1"/>
    </source>
</evidence>
<dbReference type="InterPro" id="IPR017384">
    <property type="entry name" value="NADH_Ub_cplx-1_asu_su-1"/>
</dbReference>
<dbReference type="PANTHER" id="PTHR17098:SF2">
    <property type="entry name" value="NADH DEHYDROGENASE [UBIQUINONE] 1 ALPHA SUBCOMPLEX SUBUNIT 1"/>
    <property type="match status" value="1"/>
</dbReference>
<keyword evidence="16" id="KW-1185">Reference proteome</keyword>
<dbReference type="InParanoid" id="A0A067QWJ0"/>
<keyword evidence="9" id="KW-0249">Electron transport</keyword>
<evidence type="ECO:0000256" key="13">
    <source>
        <dbReference type="ARBA" id="ARBA00029847"/>
    </source>
</evidence>
<dbReference type="GO" id="GO:0005743">
    <property type="term" value="C:mitochondrial inner membrane"/>
    <property type="evidence" value="ECO:0007669"/>
    <property type="project" value="UniProtKB-SubCell"/>
</dbReference>
<reference evidence="15 16" key="1">
    <citation type="journal article" date="2014" name="Nat. Commun.">
        <title>Molecular traces of alternative social organization in a termite genome.</title>
        <authorList>
            <person name="Terrapon N."/>
            <person name="Li C."/>
            <person name="Robertson H.M."/>
            <person name="Ji L."/>
            <person name="Meng X."/>
            <person name="Booth W."/>
            <person name="Chen Z."/>
            <person name="Childers C.P."/>
            <person name="Glastad K.M."/>
            <person name="Gokhale K."/>
            <person name="Gowin J."/>
            <person name="Gronenberg W."/>
            <person name="Hermansen R.A."/>
            <person name="Hu H."/>
            <person name="Hunt B.G."/>
            <person name="Huylmans A.K."/>
            <person name="Khalil S.M."/>
            <person name="Mitchell R.D."/>
            <person name="Munoz-Torres M.C."/>
            <person name="Mustard J.A."/>
            <person name="Pan H."/>
            <person name="Reese J.T."/>
            <person name="Scharf M.E."/>
            <person name="Sun F."/>
            <person name="Vogel H."/>
            <person name="Xiao J."/>
            <person name="Yang W."/>
            <person name="Yang Z."/>
            <person name="Yang Z."/>
            <person name="Zhou J."/>
            <person name="Zhu J."/>
            <person name="Brent C.S."/>
            <person name="Elsik C.G."/>
            <person name="Goodisman M.A."/>
            <person name="Liberles D.A."/>
            <person name="Roe R.M."/>
            <person name="Vargo E.L."/>
            <person name="Vilcinskas A."/>
            <person name="Wang J."/>
            <person name="Bornberg-Bauer E."/>
            <person name="Korb J."/>
            <person name="Zhang G."/>
            <person name="Liebig J."/>
        </authorList>
    </citation>
    <scope>NUCLEOTIDE SEQUENCE [LARGE SCALE GENOMIC DNA]</scope>
    <source>
        <tissue evidence="15">Whole organism</tissue>
    </source>
</reference>
<evidence type="ECO:0000256" key="6">
    <source>
        <dbReference type="ARBA" id="ARBA00022660"/>
    </source>
</evidence>
<keyword evidence="11" id="KW-0496">Mitochondrion</keyword>
<organism evidence="15 16">
    <name type="scientific">Zootermopsis nevadensis</name>
    <name type="common">Dampwood termite</name>
    <dbReference type="NCBI Taxonomy" id="136037"/>
    <lineage>
        <taxon>Eukaryota</taxon>
        <taxon>Metazoa</taxon>
        <taxon>Ecdysozoa</taxon>
        <taxon>Arthropoda</taxon>
        <taxon>Hexapoda</taxon>
        <taxon>Insecta</taxon>
        <taxon>Pterygota</taxon>
        <taxon>Neoptera</taxon>
        <taxon>Polyneoptera</taxon>
        <taxon>Dictyoptera</taxon>
        <taxon>Blattodea</taxon>
        <taxon>Blattoidea</taxon>
        <taxon>Termitoidae</taxon>
        <taxon>Termopsidae</taxon>
        <taxon>Zootermopsis</taxon>
    </lineage>
</organism>
<evidence type="ECO:0000313" key="16">
    <source>
        <dbReference type="Proteomes" id="UP000027135"/>
    </source>
</evidence>
<evidence type="ECO:0000256" key="12">
    <source>
        <dbReference type="ARBA" id="ARBA00023136"/>
    </source>
</evidence>
<comment type="function">
    <text evidence="1">Accessory subunit of the mitochondrial membrane respiratory chain NADH dehydrogenase (Complex I), that is believed not to be involved in catalysis. Complex I functions in the transfer of electrons from NADH to the respiratory chain. The immediate electron acceptor for the enzyme is believed to be ubiquinone.</text>
</comment>
<keyword evidence="7" id="KW-0812">Transmembrane</keyword>
<evidence type="ECO:0000256" key="5">
    <source>
        <dbReference type="ARBA" id="ARBA00022448"/>
    </source>
</evidence>
<evidence type="ECO:0000256" key="3">
    <source>
        <dbReference type="ARBA" id="ARBA00009960"/>
    </source>
</evidence>
<dbReference type="Pfam" id="PF15879">
    <property type="entry name" value="MWFE"/>
    <property type="match status" value="1"/>
</dbReference>
<sequence>MWFEIIPSFAIITVTLAIPPVVKHFGHLLIFGNATIRDKTHVWEGFMFQRDERLTGDPYKAKGLEAIPDE</sequence>
<dbReference type="EMBL" id="KK852936">
    <property type="protein sequence ID" value="KDR13598.1"/>
    <property type="molecule type" value="Genomic_DNA"/>
</dbReference>
<keyword evidence="6" id="KW-0679">Respiratory chain</keyword>
<evidence type="ECO:0000256" key="9">
    <source>
        <dbReference type="ARBA" id="ARBA00022982"/>
    </source>
</evidence>
<evidence type="ECO:0000256" key="11">
    <source>
        <dbReference type="ARBA" id="ARBA00023128"/>
    </source>
</evidence>
<comment type="subcellular location">
    <subcellularLocation>
        <location evidence="2">Mitochondrion inner membrane</location>
        <topology evidence="2">Single-pass membrane protein</topology>
        <orientation evidence="2">Matrix side</orientation>
    </subcellularLocation>
</comment>
<keyword evidence="8" id="KW-0999">Mitochondrion inner membrane</keyword>
<evidence type="ECO:0000256" key="1">
    <source>
        <dbReference type="ARBA" id="ARBA00003195"/>
    </source>
</evidence>